<gene>
    <name evidence="5" type="ORF">BDEG_22426</name>
</gene>
<evidence type="ECO:0000256" key="3">
    <source>
        <dbReference type="SAM" id="MobiDB-lite"/>
    </source>
</evidence>
<dbReference type="Gene3D" id="2.60.40.1390">
    <property type="entry name" value="NDT80 DNA-binding domain"/>
    <property type="match status" value="1"/>
</dbReference>
<dbReference type="OrthoDB" id="2288358at2759"/>
<evidence type="ECO:0000256" key="2">
    <source>
        <dbReference type="PROSITE-ProRule" id="PRU00850"/>
    </source>
</evidence>
<dbReference type="InterPro" id="IPR037141">
    <property type="entry name" value="NDT80_DNA-bd_dom_sf"/>
</dbReference>
<feature type="compositionally biased region" description="Low complexity" evidence="3">
    <location>
        <begin position="288"/>
        <end position="304"/>
    </location>
</feature>
<protein>
    <recommendedName>
        <fullName evidence="4">NDT80 domain-containing protein</fullName>
    </recommendedName>
</protein>
<dbReference type="GO" id="GO:0045944">
    <property type="term" value="P:positive regulation of transcription by RNA polymerase II"/>
    <property type="evidence" value="ECO:0007669"/>
    <property type="project" value="TreeGrafter"/>
</dbReference>
<dbReference type="PANTHER" id="PTHR35144:SF2">
    <property type="entry name" value="MEIOSIS-SPECIFIC TRANSCRIPTION FACTOR NDT80"/>
    <property type="match status" value="1"/>
</dbReference>
<dbReference type="Proteomes" id="UP000077115">
    <property type="component" value="Unassembled WGS sequence"/>
</dbReference>
<dbReference type="eggNOG" id="ENOG502RY09">
    <property type="taxonomic scope" value="Eukaryota"/>
</dbReference>
<proteinExistence type="predicted"/>
<feature type="region of interest" description="Disordered" evidence="3">
    <location>
        <begin position="229"/>
        <end position="265"/>
    </location>
</feature>
<sequence length="443" mass="49035">MSRYTVSLDARFDRGFFTIDNGTNWVCYRRNYFQMSAAFTCVAQNSPARLSSASTHYSYSSPTISSVPSFVSSKPDFKQIQLPCIVVDRYGVSHYIRSFQVLVTASIAGTNTLVELTQQTSKRLRGMQRALEPISCLPGGNLSQPANNDPSTVAVFERLQFASSTINNGRARSPQQYFCVQVALIGVSPNGSRIVLATAESAPLVVRGRSPSHYAMSKTNPAAAISKIVPTLPNTSPSNITNDHEQKREKEECSTKRAHTYPPISTAPDCLSMDDRFSKRARLTVQSLLSDSSTQDDSTISSNSPVISNLNQLDTEDISIPHMPQLPPIIAYRSFYPHSTEPSSMPHSSTPSFLLPNSSYYAEAIDLHLESRHHGLESNKMAAAYKDHDTYEHFYDYPPRKNTHFHLSSPITSECTMGFDPNVLHYNHGAFSTFASSSTIDFV</sequence>
<accession>A0A177WEQ2</accession>
<feature type="region of interest" description="Disordered" evidence="3">
    <location>
        <begin position="288"/>
        <end position="307"/>
    </location>
</feature>
<dbReference type="InterPro" id="IPR024061">
    <property type="entry name" value="NDT80_DNA-bd_dom"/>
</dbReference>
<dbReference type="InterPro" id="IPR052605">
    <property type="entry name" value="Fungal_trans_regulator"/>
</dbReference>
<evidence type="ECO:0000313" key="5">
    <source>
        <dbReference type="EMBL" id="OAJ38513.1"/>
    </source>
</evidence>
<feature type="DNA-binding region" description="NDT80" evidence="2">
    <location>
        <begin position="1"/>
        <end position="218"/>
    </location>
</feature>
<dbReference type="GO" id="GO:0000228">
    <property type="term" value="C:nuclear chromosome"/>
    <property type="evidence" value="ECO:0007669"/>
    <property type="project" value="TreeGrafter"/>
</dbReference>
<evidence type="ECO:0000313" key="6">
    <source>
        <dbReference type="Proteomes" id="UP000077115"/>
    </source>
</evidence>
<dbReference type="SUPFAM" id="SSF49417">
    <property type="entry name" value="p53-like transcription factors"/>
    <property type="match status" value="1"/>
</dbReference>
<reference evidence="5 6" key="1">
    <citation type="submission" date="2006-10" db="EMBL/GenBank/DDBJ databases">
        <title>The Genome Sequence of Batrachochytrium dendrobatidis JEL423.</title>
        <authorList>
            <consortium name="The Broad Institute Genome Sequencing Platform"/>
            <person name="Birren B."/>
            <person name="Lander E."/>
            <person name="Galagan J."/>
            <person name="Cuomo C."/>
            <person name="Devon K."/>
            <person name="Jaffe D."/>
            <person name="Butler J."/>
            <person name="Alvarez P."/>
            <person name="Gnerre S."/>
            <person name="Grabherr M."/>
            <person name="Kleber M."/>
            <person name="Mauceli E."/>
            <person name="Brockman W."/>
            <person name="Young S."/>
            <person name="LaButti K."/>
            <person name="Sykes S."/>
            <person name="DeCaprio D."/>
            <person name="Crawford M."/>
            <person name="Koehrsen M."/>
            <person name="Engels R."/>
            <person name="Montgomery P."/>
            <person name="Pearson M."/>
            <person name="Howarth C."/>
            <person name="Larson L."/>
            <person name="White J."/>
            <person name="O'Leary S."/>
            <person name="Kodira C."/>
            <person name="Zeng Q."/>
            <person name="Yandava C."/>
            <person name="Alvarado L."/>
            <person name="Longcore J."/>
            <person name="James T."/>
        </authorList>
    </citation>
    <scope>NUCLEOTIDE SEQUENCE [LARGE SCALE GENOMIC DNA]</scope>
    <source>
        <strain evidence="5 6">JEL423</strain>
    </source>
</reference>
<feature type="compositionally biased region" description="Basic and acidic residues" evidence="3">
    <location>
        <begin position="242"/>
        <end position="255"/>
    </location>
</feature>
<dbReference type="STRING" id="403673.A0A177WEQ2"/>
<dbReference type="Pfam" id="PF05224">
    <property type="entry name" value="NDT80_PhoG"/>
    <property type="match status" value="1"/>
</dbReference>
<feature type="compositionally biased region" description="Polar residues" evidence="3">
    <location>
        <begin position="232"/>
        <end position="241"/>
    </location>
</feature>
<evidence type="ECO:0000256" key="1">
    <source>
        <dbReference type="ARBA" id="ARBA00023125"/>
    </source>
</evidence>
<feature type="domain" description="NDT80" evidence="4">
    <location>
        <begin position="1"/>
        <end position="218"/>
    </location>
</feature>
<evidence type="ECO:0000259" key="4">
    <source>
        <dbReference type="PROSITE" id="PS51517"/>
    </source>
</evidence>
<dbReference type="PROSITE" id="PS51517">
    <property type="entry name" value="NDT80"/>
    <property type="match status" value="1"/>
</dbReference>
<keyword evidence="1 2" id="KW-0238">DNA-binding</keyword>
<name>A0A177WEQ2_BATDL</name>
<dbReference type="GO" id="GO:0051321">
    <property type="term" value="P:meiotic cell cycle"/>
    <property type="evidence" value="ECO:0007669"/>
    <property type="project" value="TreeGrafter"/>
</dbReference>
<dbReference type="AlphaFoldDB" id="A0A177WEQ2"/>
<dbReference type="VEuPathDB" id="FungiDB:BDEG_22426"/>
<dbReference type="PANTHER" id="PTHR35144">
    <property type="entry name" value="MEIOSIS-SPECIFIC TRANSCRIPTION FACTOR NDT80"/>
    <property type="match status" value="1"/>
</dbReference>
<organism evidence="5 6">
    <name type="scientific">Batrachochytrium dendrobatidis (strain JEL423)</name>
    <dbReference type="NCBI Taxonomy" id="403673"/>
    <lineage>
        <taxon>Eukaryota</taxon>
        <taxon>Fungi</taxon>
        <taxon>Fungi incertae sedis</taxon>
        <taxon>Chytridiomycota</taxon>
        <taxon>Chytridiomycota incertae sedis</taxon>
        <taxon>Chytridiomycetes</taxon>
        <taxon>Rhizophydiales</taxon>
        <taxon>Rhizophydiales incertae sedis</taxon>
        <taxon>Batrachochytrium</taxon>
    </lineage>
</organism>
<dbReference type="EMBL" id="DS022301">
    <property type="protein sequence ID" value="OAJ38513.1"/>
    <property type="molecule type" value="Genomic_DNA"/>
</dbReference>
<dbReference type="InterPro" id="IPR008967">
    <property type="entry name" value="p53-like_TF_DNA-bd_sf"/>
</dbReference>
<dbReference type="GO" id="GO:0003700">
    <property type="term" value="F:DNA-binding transcription factor activity"/>
    <property type="evidence" value="ECO:0007669"/>
    <property type="project" value="UniProtKB-UniRule"/>
</dbReference>
<dbReference type="GO" id="GO:0003677">
    <property type="term" value="F:DNA binding"/>
    <property type="evidence" value="ECO:0007669"/>
    <property type="project" value="UniProtKB-KW"/>
</dbReference>
<reference evidence="5 6" key="2">
    <citation type="submission" date="2016-05" db="EMBL/GenBank/DDBJ databases">
        <title>Lineage-specific infection strategies underlie the spectrum of fungal disease in amphibians.</title>
        <authorList>
            <person name="Cuomo C.A."/>
            <person name="Farrer R.A."/>
            <person name="James T."/>
            <person name="Longcore J."/>
            <person name="Birren B."/>
        </authorList>
    </citation>
    <scope>NUCLEOTIDE SEQUENCE [LARGE SCALE GENOMIC DNA]</scope>
    <source>
        <strain evidence="5 6">JEL423</strain>
    </source>
</reference>